<organism evidence="1 2">
    <name type="scientific">Acidiferrimicrobium australe</name>
    <dbReference type="NCBI Taxonomy" id="2664430"/>
    <lineage>
        <taxon>Bacteria</taxon>
        <taxon>Bacillati</taxon>
        <taxon>Actinomycetota</taxon>
        <taxon>Acidimicrobiia</taxon>
        <taxon>Acidimicrobiales</taxon>
        <taxon>Acidimicrobiaceae</taxon>
        <taxon>Acidiferrimicrobium</taxon>
    </lineage>
</organism>
<name>A0ABW9QRH8_9ACTN</name>
<keyword evidence="2" id="KW-1185">Reference proteome</keyword>
<accession>A0ABW9QRH8</accession>
<proteinExistence type="predicted"/>
<sequence>MPVRDEVRDAQRTLAALDAAHTRASTRLDQARARRVEVLAEADLAVAAAQEGVEAAVAQMAAGVGVELTSQMLGVETTEVR</sequence>
<protein>
    <submittedName>
        <fullName evidence="1">Uncharacterized protein</fullName>
    </submittedName>
</protein>
<evidence type="ECO:0000313" key="2">
    <source>
        <dbReference type="Proteomes" id="UP000437736"/>
    </source>
</evidence>
<dbReference type="Proteomes" id="UP000437736">
    <property type="component" value="Unassembled WGS sequence"/>
</dbReference>
<comment type="caution">
    <text evidence="1">The sequence shown here is derived from an EMBL/GenBank/DDBJ whole genome shotgun (WGS) entry which is preliminary data.</text>
</comment>
<reference evidence="1 2" key="1">
    <citation type="submission" date="2019-11" db="EMBL/GenBank/DDBJ databases">
        <title>Acidiferrimicrobium australis gen. nov., sp. nov., an acidophilic and obligately heterotrophic, member of the Actinobacteria that catalyses dissimilatory oxido- reduction of iron isolated from metal-rich acidic water in Chile.</title>
        <authorList>
            <person name="Gonzalez D."/>
            <person name="Huber K."/>
            <person name="Hedrich S."/>
            <person name="Rojas-Villalobos C."/>
            <person name="Quatrini R."/>
            <person name="Dinamarca M.A."/>
            <person name="Schwarz A."/>
            <person name="Canales C."/>
            <person name="Nancucheo I."/>
        </authorList>
    </citation>
    <scope>NUCLEOTIDE SEQUENCE [LARGE SCALE GENOMIC DNA]</scope>
    <source>
        <strain evidence="1 2">USS-CCA1</strain>
    </source>
</reference>
<dbReference type="EMBL" id="WJHE01000201">
    <property type="protein sequence ID" value="MST32034.1"/>
    <property type="molecule type" value="Genomic_DNA"/>
</dbReference>
<evidence type="ECO:0000313" key="1">
    <source>
        <dbReference type="EMBL" id="MST32034.1"/>
    </source>
</evidence>
<gene>
    <name evidence="1" type="ORF">GHK86_04745</name>
</gene>
<feature type="non-terminal residue" evidence="1">
    <location>
        <position position="81"/>
    </location>
</feature>